<dbReference type="PROSITE" id="PS50042">
    <property type="entry name" value="CNMP_BINDING_3"/>
    <property type="match status" value="1"/>
</dbReference>
<dbReference type="InterPro" id="IPR036388">
    <property type="entry name" value="WH-like_DNA-bd_sf"/>
</dbReference>
<evidence type="ECO:0000256" key="2">
    <source>
        <dbReference type="ARBA" id="ARBA00023125"/>
    </source>
</evidence>
<reference evidence="6" key="1">
    <citation type="journal article" date="2005" name="Environ. Microbiol.">
        <title>Genetic and functional properties of uncultivated thermophilic crenarchaeotes from a subsurface gold mine as revealed by analysis of genome fragments.</title>
        <authorList>
            <person name="Nunoura T."/>
            <person name="Hirayama H."/>
            <person name="Takami H."/>
            <person name="Oida H."/>
            <person name="Nishi S."/>
            <person name="Shimamura S."/>
            <person name="Suzuki Y."/>
            <person name="Inagaki F."/>
            <person name="Takai K."/>
            <person name="Nealson K.H."/>
            <person name="Horikoshi K."/>
        </authorList>
    </citation>
    <scope>NUCLEOTIDE SEQUENCE</scope>
</reference>
<dbReference type="InterPro" id="IPR012318">
    <property type="entry name" value="HTH_CRP"/>
</dbReference>
<gene>
    <name evidence="6" type="ORF">HGMM_OP2C243</name>
</gene>
<dbReference type="GO" id="GO:0005829">
    <property type="term" value="C:cytosol"/>
    <property type="evidence" value="ECO:0007669"/>
    <property type="project" value="TreeGrafter"/>
</dbReference>
<dbReference type="InterPro" id="IPR036390">
    <property type="entry name" value="WH_DNA-bd_sf"/>
</dbReference>
<dbReference type="CDD" id="cd00092">
    <property type="entry name" value="HTH_CRP"/>
    <property type="match status" value="1"/>
</dbReference>
<keyword evidence="2" id="KW-0238">DNA-binding</keyword>
<dbReference type="EMBL" id="AP011801">
    <property type="protein sequence ID" value="BAL58695.1"/>
    <property type="molecule type" value="Genomic_DNA"/>
</dbReference>
<evidence type="ECO:0000313" key="6">
    <source>
        <dbReference type="EMBL" id="BAL58695.1"/>
    </source>
</evidence>
<feature type="domain" description="HTH crp-type" evidence="5">
    <location>
        <begin position="155"/>
        <end position="228"/>
    </location>
</feature>
<organism evidence="6">
    <name type="scientific">Acetithermum autotrophicum</name>
    <dbReference type="NCBI Taxonomy" id="1446466"/>
    <lineage>
        <taxon>Bacteria</taxon>
        <taxon>Candidatus Bipolaricaulota</taxon>
        <taxon>Candidatus Acetithermum</taxon>
    </lineage>
</organism>
<evidence type="ECO:0000259" key="4">
    <source>
        <dbReference type="PROSITE" id="PS50042"/>
    </source>
</evidence>
<dbReference type="PANTHER" id="PTHR24567:SF26">
    <property type="entry name" value="REGULATORY PROTEIN YEIL"/>
    <property type="match status" value="1"/>
</dbReference>
<dbReference type="GO" id="GO:0003677">
    <property type="term" value="F:DNA binding"/>
    <property type="evidence" value="ECO:0007669"/>
    <property type="project" value="UniProtKB-KW"/>
</dbReference>
<dbReference type="PROSITE" id="PS51063">
    <property type="entry name" value="HTH_CRP_2"/>
    <property type="match status" value="1"/>
</dbReference>
<reference evidence="6" key="2">
    <citation type="journal article" date="2012" name="PLoS ONE">
        <title>A Deeply Branching Thermophilic Bacterium with an Ancient Acetyl-CoA Pathway Dominates a Subsurface Ecosystem.</title>
        <authorList>
            <person name="Takami H."/>
            <person name="Noguchi H."/>
            <person name="Takaki Y."/>
            <person name="Uchiyama I."/>
            <person name="Toyoda A."/>
            <person name="Nishi S."/>
            <person name="Chee G.-J."/>
            <person name="Arai W."/>
            <person name="Nunoura T."/>
            <person name="Itoh T."/>
            <person name="Hattori M."/>
            <person name="Takai K."/>
        </authorList>
    </citation>
    <scope>NUCLEOTIDE SEQUENCE</scope>
</reference>
<keyword evidence="1" id="KW-0805">Transcription regulation</keyword>
<accession>H5SRH8</accession>
<name>H5SRH8_ACEAU</name>
<sequence length="239" mass="27940">MKARVELETRNLWCVLGVNIFDALSPEDMRELSRYAKNRQYKRGEVIYLPGDPNTTVYFLKKGRVKLVYLDERGRKLTIAICRPGQPFGELVLSDRREPYRFIAQALEDCELCLIPKDDLVRFAQERPQLALRLTKWVGQQFRELQIKLEDLLFKDVPTRLVHLLERLAREEGQQTPEGTEIALKLTHQEIAELIGSTRETTTLLLNQLRRAGVLHRRRGRWLVPDLHRLHAITTQLHS</sequence>
<dbReference type="InterPro" id="IPR050397">
    <property type="entry name" value="Env_Response_Regulators"/>
</dbReference>
<dbReference type="InterPro" id="IPR018490">
    <property type="entry name" value="cNMP-bd_dom_sf"/>
</dbReference>
<dbReference type="Gene3D" id="1.10.10.10">
    <property type="entry name" value="Winged helix-like DNA-binding domain superfamily/Winged helix DNA-binding domain"/>
    <property type="match status" value="1"/>
</dbReference>
<feature type="domain" description="Cyclic nucleotide-binding" evidence="4">
    <location>
        <begin position="20"/>
        <end position="123"/>
    </location>
</feature>
<dbReference type="SUPFAM" id="SSF51206">
    <property type="entry name" value="cAMP-binding domain-like"/>
    <property type="match status" value="1"/>
</dbReference>
<protein>
    <submittedName>
        <fullName evidence="6">Transcriptional regulator, Crp/Fnr family</fullName>
    </submittedName>
</protein>
<dbReference type="InterPro" id="IPR014710">
    <property type="entry name" value="RmlC-like_jellyroll"/>
</dbReference>
<dbReference type="Gene3D" id="2.60.120.10">
    <property type="entry name" value="Jelly Rolls"/>
    <property type="match status" value="1"/>
</dbReference>
<dbReference type="GO" id="GO:0003700">
    <property type="term" value="F:DNA-binding transcription factor activity"/>
    <property type="evidence" value="ECO:0007669"/>
    <property type="project" value="TreeGrafter"/>
</dbReference>
<dbReference type="AlphaFoldDB" id="H5SRH8"/>
<dbReference type="Pfam" id="PF00027">
    <property type="entry name" value="cNMP_binding"/>
    <property type="match status" value="1"/>
</dbReference>
<dbReference type="SMART" id="SM00419">
    <property type="entry name" value="HTH_CRP"/>
    <property type="match status" value="1"/>
</dbReference>
<proteinExistence type="predicted"/>
<evidence type="ECO:0000259" key="5">
    <source>
        <dbReference type="PROSITE" id="PS51063"/>
    </source>
</evidence>
<dbReference type="PRINTS" id="PR00034">
    <property type="entry name" value="HTHCRP"/>
</dbReference>
<evidence type="ECO:0000256" key="1">
    <source>
        <dbReference type="ARBA" id="ARBA00023015"/>
    </source>
</evidence>
<evidence type="ECO:0000256" key="3">
    <source>
        <dbReference type="ARBA" id="ARBA00023163"/>
    </source>
</evidence>
<dbReference type="SMART" id="SM00100">
    <property type="entry name" value="cNMP"/>
    <property type="match status" value="1"/>
</dbReference>
<dbReference type="PANTHER" id="PTHR24567">
    <property type="entry name" value="CRP FAMILY TRANSCRIPTIONAL REGULATORY PROTEIN"/>
    <property type="match status" value="1"/>
</dbReference>
<dbReference type="InterPro" id="IPR000595">
    <property type="entry name" value="cNMP-bd_dom"/>
</dbReference>
<keyword evidence="3" id="KW-0804">Transcription</keyword>
<dbReference type="Pfam" id="PF13545">
    <property type="entry name" value="HTH_Crp_2"/>
    <property type="match status" value="1"/>
</dbReference>
<dbReference type="SUPFAM" id="SSF46785">
    <property type="entry name" value="Winged helix' DNA-binding domain"/>
    <property type="match status" value="1"/>
</dbReference>
<dbReference type="CDD" id="cd00038">
    <property type="entry name" value="CAP_ED"/>
    <property type="match status" value="1"/>
</dbReference>